<dbReference type="InterPro" id="IPR001173">
    <property type="entry name" value="Glyco_trans_2-like"/>
</dbReference>
<dbReference type="EMBL" id="VRYY01000066">
    <property type="protein sequence ID" value="MBG3876050.1"/>
    <property type="molecule type" value="Genomic_DNA"/>
</dbReference>
<gene>
    <name evidence="5" type="ORF">FVW20_03150</name>
</gene>
<proteinExistence type="inferred from homology"/>
<organism evidence="5 6">
    <name type="scientific">Nitratidesulfovibrio oxamicus</name>
    <dbReference type="NCBI Taxonomy" id="32016"/>
    <lineage>
        <taxon>Bacteria</taxon>
        <taxon>Pseudomonadati</taxon>
        <taxon>Thermodesulfobacteriota</taxon>
        <taxon>Desulfovibrionia</taxon>
        <taxon>Desulfovibrionales</taxon>
        <taxon>Desulfovibrionaceae</taxon>
        <taxon>Nitratidesulfovibrio</taxon>
    </lineage>
</organism>
<dbReference type="InterPro" id="IPR050834">
    <property type="entry name" value="Glycosyltransf_2"/>
</dbReference>
<reference evidence="5 6" key="1">
    <citation type="submission" date="2019-08" db="EMBL/GenBank/DDBJ databases">
        <authorList>
            <person name="Luo N."/>
        </authorList>
    </citation>
    <scope>NUCLEOTIDE SEQUENCE [LARGE SCALE GENOMIC DNA]</scope>
    <source>
        <strain evidence="5 6">NCIMB 9442</strain>
    </source>
</reference>
<dbReference type="InterPro" id="IPR029044">
    <property type="entry name" value="Nucleotide-diphossugar_trans"/>
</dbReference>
<comment type="similarity">
    <text evidence="1">Belongs to the glycosyltransferase 2 family.</text>
</comment>
<keyword evidence="6" id="KW-1185">Reference proteome</keyword>
<feature type="non-terminal residue" evidence="5">
    <location>
        <position position="77"/>
    </location>
</feature>
<keyword evidence="3" id="KW-0808">Transferase</keyword>
<evidence type="ECO:0000313" key="6">
    <source>
        <dbReference type="Proteomes" id="UP001194469"/>
    </source>
</evidence>
<protein>
    <submittedName>
        <fullName evidence="5">Glycosyltransferase</fullName>
    </submittedName>
</protein>
<evidence type="ECO:0000256" key="1">
    <source>
        <dbReference type="ARBA" id="ARBA00006739"/>
    </source>
</evidence>
<sequence length="77" mass="7786">MTKPCPAVSVVLPVWNAAATLSATLESLLAQTGADFEVLAVDDGSTDATPDILAAFAAQDARIRPARIAHGGIVAAL</sequence>
<dbReference type="Gene3D" id="3.90.550.10">
    <property type="entry name" value="Spore Coat Polysaccharide Biosynthesis Protein SpsA, Chain A"/>
    <property type="match status" value="1"/>
</dbReference>
<dbReference type="RefSeq" id="WP_196608266.1">
    <property type="nucleotide sequence ID" value="NZ_VRYY01000066.1"/>
</dbReference>
<dbReference type="SUPFAM" id="SSF53448">
    <property type="entry name" value="Nucleotide-diphospho-sugar transferases"/>
    <property type="match status" value="1"/>
</dbReference>
<dbReference type="CDD" id="cd00761">
    <property type="entry name" value="Glyco_tranf_GTA_type"/>
    <property type="match status" value="1"/>
</dbReference>
<dbReference type="Proteomes" id="UP001194469">
    <property type="component" value="Unassembled WGS sequence"/>
</dbReference>
<comment type="caution">
    <text evidence="5">The sequence shown here is derived from an EMBL/GenBank/DDBJ whole genome shotgun (WGS) entry which is preliminary data.</text>
</comment>
<dbReference type="PANTHER" id="PTHR43685:SF5">
    <property type="entry name" value="GLYCOSYLTRANSFERASE EPSE-RELATED"/>
    <property type="match status" value="1"/>
</dbReference>
<evidence type="ECO:0000256" key="2">
    <source>
        <dbReference type="ARBA" id="ARBA00022676"/>
    </source>
</evidence>
<dbReference type="PANTHER" id="PTHR43685">
    <property type="entry name" value="GLYCOSYLTRANSFERASE"/>
    <property type="match status" value="1"/>
</dbReference>
<evidence type="ECO:0000259" key="4">
    <source>
        <dbReference type="Pfam" id="PF00535"/>
    </source>
</evidence>
<evidence type="ECO:0000313" key="5">
    <source>
        <dbReference type="EMBL" id="MBG3876050.1"/>
    </source>
</evidence>
<feature type="domain" description="Glycosyltransferase 2-like" evidence="4">
    <location>
        <begin position="9"/>
        <end position="76"/>
    </location>
</feature>
<accession>A0ABS0J1H3</accession>
<keyword evidence="2" id="KW-0328">Glycosyltransferase</keyword>
<evidence type="ECO:0000256" key="3">
    <source>
        <dbReference type="ARBA" id="ARBA00022679"/>
    </source>
</evidence>
<name>A0ABS0J1H3_9BACT</name>
<dbReference type="Pfam" id="PF00535">
    <property type="entry name" value="Glycos_transf_2"/>
    <property type="match status" value="1"/>
</dbReference>